<protein>
    <submittedName>
        <fullName evidence="2">Gas vesicle protein GvpG</fullName>
    </submittedName>
</protein>
<accession>A0ABV5RMT4</accession>
<name>A0ABV5RMT4_9ACTN</name>
<dbReference type="RefSeq" id="WP_386145285.1">
    <property type="nucleotide sequence ID" value="NZ_JBHMCG010000217.1"/>
</dbReference>
<dbReference type="InterPro" id="IPR007804">
    <property type="entry name" value="GvpG"/>
</dbReference>
<proteinExistence type="predicted"/>
<dbReference type="EMBL" id="JBHMCG010000217">
    <property type="protein sequence ID" value="MFB9579194.1"/>
    <property type="molecule type" value="Genomic_DNA"/>
</dbReference>
<dbReference type="Proteomes" id="UP001589710">
    <property type="component" value="Unassembled WGS sequence"/>
</dbReference>
<feature type="region of interest" description="Disordered" evidence="1">
    <location>
        <begin position="53"/>
        <end position="92"/>
    </location>
</feature>
<dbReference type="Pfam" id="PF05120">
    <property type="entry name" value="GvpG"/>
    <property type="match status" value="1"/>
</dbReference>
<feature type="compositionally biased region" description="Basic and acidic residues" evidence="1">
    <location>
        <begin position="64"/>
        <end position="92"/>
    </location>
</feature>
<evidence type="ECO:0000313" key="2">
    <source>
        <dbReference type="EMBL" id="MFB9579194.1"/>
    </source>
</evidence>
<organism evidence="2 3">
    <name type="scientific">Streptomyces yanii</name>
    <dbReference type="NCBI Taxonomy" id="78510"/>
    <lineage>
        <taxon>Bacteria</taxon>
        <taxon>Bacillati</taxon>
        <taxon>Actinomycetota</taxon>
        <taxon>Actinomycetes</taxon>
        <taxon>Kitasatosporales</taxon>
        <taxon>Streptomycetaceae</taxon>
        <taxon>Streptomyces</taxon>
    </lineage>
</organism>
<evidence type="ECO:0000256" key="1">
    <source>
        <dbReference type="SAM" id="MobiDB-lite"/>
    </source>
</evidence>
<keyword evidence="3" id="KW-1185">Reference proteome</keyword>
<gene>
    <name evidence="2" type="ORF">ACFFTL_44860</name>
</gene>
<comment type="caution">
    <text evidence="2">The sequence shown here is derived from an EMBL/GenBank/DDBJ whole genome shotgun (WGS) entry which is preliminary data.</text>
</comment>
<sequence length="92" mass="10795">MWISERLVDAAAKELHAPPAIRAQLCALNRARDSGEIDEEQFEREEERLLDLLERRSSSAPPRNLKEEDHERKYKDRSGSGDRRRIRPREDA</sequence>
<evidence type="ECO:0000313" key="3">
    <source>
        <dbReference type="Proteomes" id="UP001589710"/>
    </source>
</evidence>
<reference evidence="2 3" key="1">
    <citation type="submission" date="2024-09" db="EMBL/GenBank/DDBJ databases">
        <authorList>
            <person name="Sun Q."/>
            <person name="Mori K."/>
        </authorList>
    </citation>
    <scope>NUCLEOTIDE SEQUENCE [LARGE SCALE GENOMIC DNA]</scope>
    <source>
        <strain evidence="2 3">JCM 3331</strain>
    </source>
</reference>